<name>A0A5J9WFS7_9POAL</name>
<reference evidence="3 4" key="1">
    <citation type="journal article" date="2019" name="Sci. Rep.">
        <title>A high-quality genome of Eragrostis curvula grass provides insights into Poaceae evolution and supports new strategies to enhance forage quality.</title>
        <authorList>
            <person name="Carballo J."/>
            <person name="Santos B.A.C.M."/>
            <person name="Zappacosta D."/>
            <person name="Garbus I."/>
            <person name="Selva J.P."/>
            <person name="Gallo C.A."/>
            <person name="Diaz A."/>
            <person name="Albertini E."/>
            <person name="Caccamo M."/>
            <person name="Echenique V."/>
        </authorList>
    </citation>
    <scope>NUCLEOTIDE SEQUENCE [LARGE SCALE GENOMIC DNA]</scope>
    <source>
        <strain evidence="4">cv. Victoria</strain>
        <tissue evidence="3">Leaf</tissue>
    </source>
</reference>
<feature type="domain" description="F-box" evidence="1">
    <location>
        <begin position="44"/>
        <end position="83"/>
    </location>
</feature>
<sequence>MATAKHAIFARRPTPYTSSTAQHCSLPADASLSICGGGDGDDRISLLPGALLSNIVERLPVKDTGRTTVLSSRWRRVWHSTPLILDDDNLLLPLPGHKDDVASTDTTIAADAVSRILDSHPGPFRFDDGDGDNSGALLLRKWIGIEDKGVDNLVLFNRIRPANGNLSANILRALSSLHRLDLGNSDFPTTDYLTRDVKFHYLRELGLCQTDIRATDLDRVIRFSPNLEKLSLIASDNSVLIRSFSLQCLLLWKTVVAQNVHVLAAPSLRRLILWKLTAGDCSLRTKLSIGNAPKLEAVGYLDPRRHVLELCNTVVDYQLASTTSPLPMLPSVKILALKFRVGVVRICEVSLYLEHDPLAWLFRYSVVTNSVV</sequence>
<dbReference type="Pfam" id="PF00646">
    <property type="entry name" value="F-box"/>
    <property type="match status" value="1"/>
</dbReference>
<dbReference type="Gene3D" id="3.80.10.10">
    <property type="entry name" value="Ribonuclease Inhibitor"/>
    <property type="match status" value="1"/>
</dbReference>
<gene>
    <name evidence="3" type="ORF">EJB05_06615</name>
</gene>
<protein>
    <recommendedName>
        <fullName evidence="5">F-box domain-containing protein</fullName>
    </recommendedName>
</protein>
<dbReference type="InterPro" id="IPR055411">
    <property type="entry name" value="LRR_FXL15/At3g58940/PEG3-like"/>
</dbReference>
<dbReference type="InterPro" id="IPR036047">
    <property type="entry name" value="F-box-like_dom_sf"/>
</dbReference>
<dbReference type="InterPro" id="IPR055302">
    <property type="entry name" value="F-box_dom-containing"/>
</dbReference>
<evidence type="ECO:0000259" key="1">
    <source>
        <dbReference type="Pfam" id="PF00646"/>
    </source>
</evidence>
<dbReference type="Proteomes" id="UP000324897">
    <property type="component" value="Chromosome 5"/>
</dbReference>
<dbReference type="SUPFAM" id="SSF81383">
    <property type="entry name" value="F-box domain"/>
    <property type="match status" value="1"/>
</dbReference>
<dbReference type="AlphaFoldDB" id="A0A5J9WFS7"/>
<organism evidence="3 4">
    <name type="scientific">Eragrostis curvula</name>
    <name type="common">weeping love grass</name>
    <dbReference type="NCBI Taxonomy" id="38414"/>
    <lineage>
        <taxon>Eukaryota</taxon>
        <taxon>Viridiplantae</taxon>
        <taxon>Streptophyta</taxon>
        <taxon>Embryophyta</taxon>
        <taxon>Tracheophyta</taxon>
        <taxon>Spermatophyta</taxon>
        <taxon>Magnoliopsida</taxon>
        <taxon>Liliopsida</taxon>
        <taxon>Poales</taxon>
        <taxon>Poaceae</taxon>
        <taxon>PACMAD clade</taxon>
        <taxon>Chloridoideae</taxon>
        <taxon>Eragrostideae</taxon>
        <taxon>Eragrostidinae</taxon>
        <taxon>Eragrostis</taxon>
    </lineage>
</organism>
<dbReference type="OrthoDB" id="629734at2759"/>
<dbReference type="Gramene" id="TVU47038">
    <property type="protein sequence ID" value="TVU47038"/>
    <property type="gene ID" value="EJB05_06615"/>
</dbReference>
<feature type="non-terminal residue" evidence="3">
    <location>
        <position position="1"/>
    </location>
</feature>
<keyword evidence="4" id="KW-1185">Reference proteome</keyword>
<evidence type="ECO:0000313" key="3">
    <source>
        <dbReference type="EMBL" id="TVU47038.1"/>
    </source>
</evidence>
<dbReference type="PANTHER" id="PTHR32141:SF116">
    <property type="entry name" value="FBD DOMAIN-CONTAINING PROTEIN"/>
    <property type="match status" value="1"/>
</dbReference>
<comment type="caution">
    <text evidence="3">The sequence shown here is derived from an EMBL/GenBank/DDBJ whole genome shotgun (WGS) entry which is preliminary data.</text>
</comment>
<dbReference type="Pfam" id="PF24758">
    <property type="entry name" value="LRR_At5g56370"/>
    <property type="match status" value="1"/>
</dbReference>
<feature type="domain" description="F-box/LRR-repeat protein 15/At3g58940/PEG3-like LRR" evidence="2">
    <location>
        <begin position="147"/>
        <end position="343"/>
    </location>
</feature>
<dbReference type="EMBL" id="RWGY01000004">
    <property type="protein sequence ID" value="TVU47038.1"/>
    <property type="molecule type" value="Genomic_DNA"/>
</dbReference>
<evidence type="ECO:0000259" key="2">
    <source>
        <dbReference type="Pfam" id="PF24758"/>
    </source>
</evidence>
<dbReference type="InterPro" id="IPR001810">
    <property type="entry name" value="F-box_dom"/>
</dbReference>
<evidence type="ECO:0000313" key="4">
    <source>
        <dbReference type="Proteomes" id="UP000324897"/>
    </source>
</evidence>
<dbReference type="PANTHER" id="PTHR32141">
    <property type="match status" value="1"/>
</dbReference>
<dbReference type="InterPro" id="IPR032675">
    <property type="entry name" value="LRR_dom_sf"/>
</dbReference>
<evidence type="ECO:0008006" key="5">
    <source>
        <dbReference type="Google" id="ProtNLM"/>
    </source>
</evidence>
<accession>A0A5J9WFS7</accession>
<proteinExistence type="predicted"/>